<keyword evidence="3" id="KW-1185">Reference proteome</keyword>
<comment type="caution">
    <text evidence="2">The sequence shown here is derived from an EMBL/GenBank/DDBJ whole genome shotgun (WGS) entry which is preliminary data.</text>
</comment>
<evidence type="ECO:0000313" key="2">
    <source>
        <dbReference type="EMBL" id="GIM89650.1"/>
    </source>
</evidence>
<organism evidence="2 3">
    <name type="scientific">Paractinoplanes toevensis</name>
    <dbReference type="NCBI Taxonomy" id="571911"/>
    <lineage>
        <taxon>Bacteria</taxon>
        <taxon>Bacillati</taxon>
        <taxon>Actinomycetota</taxon>
        <taxon>Actinomycetes</taxon>
        <taxon>Micromonosporales</taxon>
        <taxon>Micromonosporaceae</taxon>
        <taxon>Paractinoplanes</taxon>
    </lineage>
</organism>
<dbReference type="RefSeq" id="WP_213005611.1">
    <property type="nucleotide sequence ID" value="NZ_BOQN01000017.1"/>
</dbReference>
<accession>A0A919T867</accession>
<name>A0A919T867_9ACTN</name>
<protein>
    <submittedName>
        <fullName evidence="2">Uncharacterized protein</fullName>
    </submittedName>
</protein>
<dbReference type="AlphaFoldDB" id="A0A919T867"/>
<evidence type="ECO:0000313" key="3">
    <source>
        <dbReference type="Proteomes" id="UP000677082"/>
    </source>
</evidence>
<feature type="compositionally biased region" description="Basic and acidic residues" evidence="1">
    <location>
        <begin position="151"/>
        <end position="160"/>
    </location>
</feature>
<proteinExistence type="predicted"/>
<feature type="region of interest" description="Disordered" evidence="1">
    <location>
        <begin position="108"/>
        <end position="168"/>
    </location>
</feature>
<reference evidence="2 3" key="1">
    <citation type="submission" date="2021-03" db="EMBL/GenBank/DDBJ databases">
        <title>Whole genome shotgun sequence of Actinoplanes toevensis NBRC 105298.</title>
        <authorList>
            <person name="Komaki H."/>
            <person name="Tamura T."/>
        </authorList>
    </citation>
    <scope>NUCLEOTIDE SEQUENCE [LARGE SCALE GENOMIC DNA]</scope>
    <source>
        <strain evidence="2 3">NBRC 105298</strain>
    </source>
</reference>
<evidence type="ECO:0000256" key="1">
    <source>
        <dbReference type="SAM" id="MobiDB-lite"/>
    </source>
</evidence>
<feature type="compositionally biased region" description="Low complexity" evidence="1">
    <location>
        <begin position="122"/>
        <end position="135"/>
    </location>
</feature>
<sequence length="209" mass="22978">MLHIAGQPPRRLIMDEFAAGPRAHRAGGAAALRKIAGRRRRRALREIIGCRRELREIVARQHHQDVDLAARAAGRPLAARRVAQVAAPGHADREGLVDRGHVVVTQHPKCPRRESHGEGRRSGQLAGPGKAAADLAAHRAVGQALPRRGHPIGDHREQRTSRPRRPVVRQRVDRGPVAGKRVGRGLVVWRRVGRGLVVRRRVGRRSVAG</sequence>
<gene>
    <name evidence="2" type="ORF">Ato02nite_014430</name>
</gene>
<dbReference type="Proteomes" id="UP000677082">
    <property type="component" value="Unassembled WGS sequence"/>
</dbReference>
<dbReference type="EMBL" id="BOQN01000017">
    <property type="protein sequence ID" value="GIM89650.1"/>
    <property type="molecule type" value="Genomic_DNA"/>
</dbReference>
<feature type="compositionally biased region" description="Basic and acidic residues" evidence="1">
    <location>
        <begin position="111"/>
        <end position="121"/>
    </location>
</feature>